<dbReference type="Proteomes" id="UP001597425">
    <property type="component" value="Unassembled WGS sequence"/>
</dbReference>
<dbReference type="RefSeq" id="WP_265721260.1">
    <property type="nucleotide sequence ID" value="NZ_JAPIVK010000009.1"/>
</dbReference>
<dbReference type="InterPro" id="IPR036412">
    <property type="entry name" value="HAD-like_sf"/>
</dbReference>
<proteinExistence type="predicted"/>
<protein>
    <submittedName>
        <fullName evidence="1">GMP/IMP nucleotidase</fullName>
        <ecNumber evidence="1">3.1.3.5</ecNumber>
    </submittedName>
</protein>
<sequence length="217" mass="25070">MLDWHDIDTVLLDMDGTLLDLHYDNHFWLTHLPRRYAEIRGIPLERAQTELGAEMDARRGTLDWYCLNFWSRELELDVAALYRETADRIALRPQSEAFLDGLRRLDKRALLVTNAHPDGLGHKLEITGIDRRLDGIVTSHELKHAKESAHFWPALREHTGFDPARTLFVDDNESVLAAARNYGIAHLLCIRQPDSRGPMRDITEFPAIHRFDEIMAI</sequence>
<evidence type="ECO:0000313" key="1">
    <source>
        <dbReference type="EMBL" id="MFD2312210.1"/>
    </source>
</evidence>
<dbReference type="PANTHER" id="PTHR43434:SF3">
    <property type="entry name" value="GMP_IMP NUCLEOTIDASE YRFG"/>
    <property type="match status" value="1"/>
</dbReference>
<name>A0ABW5EHW4_9GAMM</name>
<dbReference type="InterPro" id="IPR023214">
    <property type="entry name" value="HAD_sf"/>
</dbReference>
<dbReference type="SFLD" id="SFLDG01129">
    <property type="entry name" value="C1.5:_HAD__Beta-PGM__Phosphata"/>
    <property type="match status" value="1"/>
</dbReference>
<dbReference type="Pfam" id="PF00702">
    <property type="entry name" value="Hydrolase"/>
    <property type="match status" value="1"/>
</dbReference>
<dbReference type="InterPro" id="IPR006439">
    <property type="entry name" value="HAD-SF_hydro_IA"/>
</dbReference>
<organism evidence="1 2">
    <name type="scientific">Microbulbifer halophilus</name>
    <dbReference type="NCBI Taxonomy" id="453963"/>
    <lineage>
        <taxon>Bacteria</taxon>
        <taxon>Pseudomonadati</taxon>
        <taxon>Pseudomonadota</taxon>
        <taxon>Gammaproteobacteria</taxon>
        <taxon>Cellvibrionales</taxon>
        <taxon>Microbulbiferaceae</taxon>
        <taxon>Microbulbifer</taxon>
    </lineage>
</organism>
<dbReference type="SFLD" id="SFLDS00003">
    <property type="entry name" value="Haloacid_Dehalogenase"/>
    <property type="match status" value="1"/>
</dbReference>
<dbReference type="Gene3D" id="3.40.50.1000">
    <property type="entry name" value="HAD superfamily/HAD-like"/>
    <property type="match status" value="1"/>
</dbReference>
<dbReference type="NCBIfam" id="TIGR01509">
    <property type="entry name" value="HAD-SF-IA-v3"/>
    <property type="match status" value="1"/>
</dbReference>
<keyword evidence="2" id="KW-1185">Reference proteome</keyword>
<accession>A0ABW5EHW4</accession>
<keyword evidence="1" id="KW-0378">Hydrolase</keyword>
<dbReference type="InterPro" id="IPR050155">
    <property type="entry name" value="HAD-like_hydrolase_sf"/>
</dbReference>
<dbReference type="GO" id="GO:0008253">
    <property type="term" value="F:5'-nucleotidase activity"/>
    <property type="evidence" value="ECO:0007669"/>
    <property type="project" value="UniProtKB-EC"/>
</dbReference>
<dbReference type="PANTHER" id="PTHR43434">
    <property type="entry name" value="PHOSPHOGLYCOLATE PHOSPHATASE"/>
    <property type="match status" value="1"/>
</dbReference>
<gene>
    <name evidence="1" type="primary">yrfG</name>
    <name evidence="1" type="ORF">ACFSKX_17450</name>
</gene>
<dbReference type="EMBL" id="JBHUJD010000031">
    <property type="protein sequence ID" value="MFD2312210.1"/>
    <property type="molecule type" value="Genomic_DNA"/>
</dbReference>
<reference evidence="2" key="1">
    <citation type="journal article" date="2019" name="Int. J. Syst. Evol. Microbiol.">
        <title>The Global Catalogue of Microorganisms (GCM) 10K type strain sequencing project: providing services to taxonomists for standard genome sequencing and annotation.</title>
        <authorList>
            <consortium name="The Broad Institute Genomics Platform"/>
            <consortium name="The Broad Institute Genome Sequencing Center for Infectious Disease"/>
            <person name="Wu L."/>
            <person name="Ma J."/>
        </authorList>
    </citation>
    <scope>NUCLEOTIDE SEQUENCE [LARGE SCALE GENOMIC DNA]</scope>
    <source>
        <strain evidence="2">KCTC 12848</strain>
    </source>
</reference>
<comment type="caution">
    <text evidence="1">The sequence shown here is derived from an EMBL/GenBank/DDBJ whole genome shotgun (WGS) entry which is preliminary data.</text>
</comment>
<dbReference type="NCBIfam" id="NF011564">
    <property type="entry name" value="PRK14988.1"/>
    <property type="match status" value="1"/>
</dbReference>
<dbReference type="EC" id="3.1.3.5" evidence="1"/>
<evidence type="ECO:0000313" key="2">
    <source>
        <dbReference type="Proteomes" id="UP001597425"/>
    </source>
</evidence>
<dbReference type="SUPFAM" id="SSF56784">
    <property type="entry name" value="HAD-like"/>
    <property type="match status" value="1"/>
</dbReference>